<dbReference type="InterPro" id="IPR036163">
    <property type="entry name" value="HMA_dom_sf"/>
</dbReference>
<comment type="similarity">
    <text evidence="8">Belongs to the ATX1 family.</text>
</comment>
<feature type="transmembrane region" description="Helical" evidence="12">
    <location>
        <begin position="69"/>
        <end position="93"/>
    </location>
</feature>
<comment type="function">
    <text evidence="7">Binds and deliver cytosolic copper to the copper ATPase proteins. May be important in cellular antioxidant defense.</text>
</comment>
<proteinExistence type="inferred from homology"/>
<name>A0A3P7DAE3_WUCBA</name>
<keyword evidence="1" id="KW-0813">Transport</keyword>
<dbReference type="PROSITE" id="PS50846">
    <property type="entry name" value="HMA_2"/>
    <property type="match status" value="1"/>
</dbReference>
<protein>
    <recommendedName>
        <fullName evidence="9">Copper transport protein ATOX1</fullName>
    </recommendedName>
    <alternativeName>
        <fullName evidence="10">Metal transport protein ATX1</fullName>
    </alternativeName>
</protein>
<evidence type="ECO:0000256" key="7">
    <source>
        <dbReference type="ARBA" id="ARBA00037651"/>
    </source>
</evidence>
<keyword evidence="4" id="KW-0186">Copper</keyword>
<accession>A0A3P7DAE3</accession>
<dbReference type="Gene3D" id="3.30.70.100">
    <property type="match status" value="1"/>
</dbReference>
<dbReference type="InterPro" id="IPR051881">
    <property type="entry name" value="Copper_transport_ATOX1-like"/>
</dbReference>
<comment type="subunit">
    <text evidence="11">Homodimer. Interacts with ATP7B. Interacts with ATP7A. Interacts (via dimer form) with SLC31A1 (via C-terminal domain); this interaction improves ATOX1 stability and controls intracellular Cu(I) levels.</text>
</comment>
<evidence type="ECO:0000313" key="15">
    <source>
        <dbReference type="Proteomes" id="UP000270924"/>
    </source>
</evidence>
<evidence type="ECO:0000256" key="1">
    <source>
        <dbReference type="ARBA" id="ARBA00022448"/>
    </source>
</evidence>
<dbReference type="InParanoid" id="A0A3P7DAE3"/>
<sequence>MTCDGCANAARKVLSKLGGKSIFDDATFQNDIQDVQISVQNQRVVVTTTLPADSILAALQKTGKKCKQIFHFLLLNCSLSEFLLLYSTVLYLYHPVLYNYISVLEEENRIFVQFIIISIKVLI</sequence>
<keyword evidence="2" id="KW-0479">Metal-binding</keyword>
<dbReference type="PANTHER" id="PTHR46365">
    <property type="entry name" value="COPPER TRANSPORT PROTEIN ATOX1"/>
    <property type="match status" value="1"/>
</dbReference>
<dbReference type="SUPFAM" id="SSF55008">
    <property type="entry name" value="HMA, heavy metal-associated domain"/>
    <property type="match status" value="1"/>
</dbReference>
<evidence type="ECO:0000256" key="5">
    <source>
        <dbReference type="ARBA" id="ARBA00023065"/>
    </source>
</evidence>
<dbReference type="FunCoup" id="A0A3P7DAE3">
    <property type="interactions" value="898"/>
</dbReference>
<dbReference type="GO" id="GO:0016531">
    <property type="term" value="F:copper chaperone activity"/>
    <property type="evidence" value="ECO:0007669"/>
    <property type="project" value="TreeGrafter"/>
</dbReference>
<keyword evidence="12" id="KW-0472">Membrane</keyword>
<dbReference type="PANTHER" id="PTHR46365:SF1">
    <property type="entry name" value="COPPER TRANSPORT PROTEIN ATOX1"/>
    <property type="match status" value="1"/>
</dbReference>
<evidence type="ECO:0000256" key="12">
    <source>
        <dbReference type="SAM" id="Phobius"/>
    </source>
</evidence>
<keyword evidence="15" id="KW-1185">Reference proteome</keyword>
<evidence type="ECO:0000256" key="8">
    <source>
        <dbReference type="ARBA" id="ARBA00038171"/>
    </source>
</evidence>
<evidence type="ECO:0000256" key="11">
    <source>
        <dbReference type="ARBA" id="ARBA00046351"/>
    </source>
</evidence>
<keyword evidence="5" id="KW-0406">Ion transport</keyword>
<evidence type="ECO:0000256" key="4">
    <source>
        <dbReference type="ARBA" id="ARBA00023008"/>
    </source>
</evidence>
<dbReference type="OrthoDB" id="689350at2759"/>
<evidence type="ECO:0000259" key="13">
    <source>
        <dbReference type="PROSITE" id="PS50846"/>
    </source>
</evidence>
<evidence type="ECO:0000256" key="10">
    <source>
        <dbReference type="ARBA" id="ARBA00043201"/>
    </source>
</evidence>
<reference evidence="14 15" key="1">
    <citation type="submission" date="2018-11" db="EMBL/GenBank/DDBJ databases">
        <authorList>
            <consortium name="Pathogen Informatics"/>
        </authorList>
    </citation>
    <scope>NUCLEOTIDE SEQUENCE [LARGE SCALE GENOMIC DNA]</scope>
</reference>
<dbReference type="CDD" id="cd00371">
    <property type="entry name" value="HMA"/>
    <property type="match status" value="1"/>
</dbReference>
<dbReference type="EMBL" id="UYWW01000028">
    <property type="protein sequence ID" value="VDM06870.1"/>
    <property type="molecule type" value="Genomic_DNA"/>
</dbReference>
<dbReference type="InterPro" id="IPR006121">
    <property type="entry name" value="HMA_dom"/>
</dbReference>
<keyword evidence="3" id="KW-0187">Copper transport</keyword>
<evidence type="ECO:0000256" key="3">
    <source>
        <dbReference type="ARBA" id="ARBA00022796"/>
    </source>
</evidence>
<dbReference type="OMA" id="RIFVQFI"/>
<dbReference type="AlphaFoldDB" id="A0A3P7DAE3"/>
<keyword evidence="6" id="KW-0143">Chaperone</keyword>
<dbReference type="GO" id="GO:0006825">
    <property type="term" value="P:copper ion transport"/>
    <property type="evidence" value="ECO:0007669"/>
    <property type="project" value="UniProtKB-KW"/>
</dbReference>
<keyword evidence="12" id="KW-0812">Transmembrane</keyword>
<dbReference type="GO" id="GO:0005829">
    <property type="term" value="C:cytosol"/>
    <property type="evidence" value="ECO:0007669"/>
    <property type="project" value="TreeGrafter"/>
</dbReference>
<evidence type="ECO:0000256" key="9">
    <source>
        <dbReference type="ARBA" id="ARBA00040962"/>
    </source>
</evidence>
<evidence type="ECO:0000256" key="2">
    <source>
        <dbReference type="ARBA" id="ARBA00022723"/>
    </source>
</evidence>
<dbReference type="GO" id="GO:0046872">
    <property type="term" value="F:metal ion binding"/>
    <property type="evidence" value="ECO:0007669"/>
    <property type="project" value="UniProtKB-KW"/>
</dbReference>
<organism evidence="14 15">
    <name type="scientific">Wuchereria bancrofti</name>
    <dbReference type="NCBI Taxonomy" id="6293"/>
    <lineage>
        <taxon>Eukaryota</taxon>
        <taxon>Metazoa</taxon>
        <taxon>Ecdysozoa</taxon>
        <taxon>Nematoda</taxon>
        <taxon>Chromadorea</taxon>
        <taxon>Rhabditida</taxon>
        <taxon>Spirurina</taxon>
        <taxon>Spiruromorpha</taxon>
        <taxon>Filarioidea</taxon>
        <taxon>Onchocercidae</taxon>
        <taxon>Wuchereria</taxon>
    </lineage>
</organism>
<feature type="domain" description="HMA" evidence="13">
    <location>
        <begin position="1"/>
        <end position="67"/>
    </location>
</feature>
<evidence type="ECO:0000313" key="14">
    <source>
        <dbReference type="EMBL" id="VDM06870.1"/>
    </source>
</evidence>
<dbReference type="Proteomes" id="UP000270924">
    <property type="component" value="Unassembled WGS sequence"/>
</dbReference>
<keyword evidence="12" id="KW-1133">Transmembrane helix</keyword>
<gene>
    <name evidence="14" type="ORF">WBA_LOCUS256</name>
</gene>
<evidence type="ECO:0000256" key="6">
    <source>
        <dbReference type="ARBA" id="ARBA00023186"/>
    </source>
</evidence>